<organism evidence="2 3">
    <name type="scientific">Cyclostephanos tholiformis</name>
    <dbReference type="NCBI Taxonomy" id="382380"/>
    <lineage>
        <taxon>Eukaryota</taxon>
        <taxon>Sar</taxon>
        <taxon>Stramenopiles</taxon>
        <taxon>Ochrophyta</taxon>
        <taxon>Bacillariophyta</taxon>
        <taxon>Coscinodiscophyceae</taxon>
        <taxon>Thalassiosirophycidae</taxon>
        <taxon>Stephanodiscales</taxon>
        <taxon>Stephanodiscaceae</taxon>
        <taxon>Cyclostephanos</taxon>
    </lineage>
</organism>
<dbReference type="EMBL" id="JALLPB020000464">
    <property type="protein sequence ID" value="KAL3808865.1"/>
    <property type="molecule type" value="Genomic_DNA"/>
</dbReference>
<feature type="region of interest" description="Disordered" evidence="1">
    <location>
        <begin position="227"/>
        <end position="273"/>
    </location>
</feature>
<proteinExistence type="predicted"/>
<evidence type="ECO:0000313" key="3">
    <source>
        <dbReference type="Proteomes" id="UP001530377"/>
    </source>
</evidence>
<sequence length="438" mass="46835">MSSNNPNDESVVICLSDDDDDDDAARGGVGENQKDDVEDDGGGGGDGGLLHPRDRRRQMKYEGGKIDGVCHSSSPSGGGEGGSKYNGIGEHDGDDDDDDVEVVDGESRAIDRPLRVAHARSTTAFGVYDDDEELVILGTHNEQRLPHNRQDCLDCRYVDVDRGNNNRDGGDDDDNARYCELCYCYVCDAPASECIDWFMGRRGTGDGRPVPSTTADENDINAIASASTSTKDDDYDTPAPPPPPSSSPSDVLGNDGGGHSGKMAGDAVVNGNNDEKVDTTERRLLLQPHRNHCHATNRGTKGAFWRNMRAAVKDGRDPSLVPSESSTSYASNDDDGLGLWMANYVSVPSFGVMAAALVSRPRIFPHWNIRRVGGDDGGVYGSTTLEAAAAATASVAPTAPARGRRRTGGGGRGGNKRPALHDHRDRIRTQRMLEDLYG</sequence>
<dbReference type="PANTHER" id="PTHR33443">
    <property type="entry name" value="ZGC:112980"/>
    <property type="match status" value="1"/>
</dbReference>
<feature type="region of interest" description="Disordered" evidence="1">
    <location>
        <begin position="1"/>
        <end position="98"/>
    </location>
</feature>
<evidence type="ECO:0000256" key="1">
    <source>
        <dbReference type="SAM" id="MobiDB-lite"/>
    </source>
</evidence>
<keyword evidence="3" id="KW-1185">Reference proteome</keyword>
<name>A0ABD3R7C1_9STRA</name>
<feature type="region of interest" description="Disordered" evidence="1">
    <location>
        <begin position="393"/>
        <end position="425"/>
    </location>
</feature>
<evidence type="ECO:0000313" key="2">
    <source>
        <dbReference type="EMBL" id="KAL3808865.1"/>
    </source>
</evidence>
<dbReference type="PANTHER" id="PTHR33443:SF30">
    <property type="entry name" value="SARCOSINE DEHYDROGENASE-2C PROTEIN"/>
    <property type="match status" value="1"/>
</dbReference>
<dbReference type="InterPro" id="IPR053234">
    <property type="entry name" value="RPM1_Interactor"/>
</dbReference>
<gene>
    <name evidence="2" type="ORF">ACHAXA_004152</name>
</gene>
<dbReference type="Proteomes" id="UP001530377">
    <property type="component" value="Unassembled WGS sequence"/>
</dbReference>
<reference evidence="2 3" key="1">
    <citation type="submission" date="2024-10" db="EMBL/GenBank/DDBJ databases">
        <title>Updated reference genomes for cyclostephanoid diatoms.</title>
        <authorList>
            <person name="Roberts W.R."/>
            <person name="Alverson A.J."/>
        </authorList>
    </citation>
    <scope>NUCLEOTIDE SEQUENCE [LARGE SCALE GENOMIC DNA]</scope>
    <source>
        <strain evidence="2 3">AJA228-03</strain>
    </source>
</reference>
<comment type="caution">
    <text evidence="2">The sequence shown here is derived from an EMBL/GenBank/DDBJ whole genome shotgun (WGS) entry which is preliminary data.</text>
</comment>
<protein>
    <submittedName>
        <fullName evidence="2">Uncharacterized protein</fullName>
    </submittedName>
</protein>
<dbReference type="AlphaFoldDB" id="A0ABD3R7C1"/>
<accession>A0ABD3R7C1</accession>